<evidence type="ECO:0000256" key="3">
    <source>
        <dbReference type="SAM" id="MobiDB-lite"/>
    </source>
</evidence>
<dbReference type="InterPro" id="IPR050327">
    <property type="entry name" value="Proton-linked_MCT"/>
</dbReference>
<comment type="subcellular location">
    <subcellularLocation>
        <location evidence="1">Membrane</location>
        <topology evidence="1">Multi-pass membrane protein</topology>
    </subcellularLocation>
</comment>
<dbReference type="AlphaFoldDB" id="A0A9P6KBN7"/>
<keyword evidence="7" id="KW-1185">Reference proteome</keyword>
<feature type="transmembrane region" description="Helical" evidence="4">
    <location>
        <begin position="486"/>
        <end position="505"/>
    </location>
</feature>
<gene>
    <name evidence="6" type="ORF">BGW38_004963</name>
</gene>
<evidence type="ECO:0000256" key="2">
    <source>
        <dbReference type="ARBA" id="ARBA00006727"/>
    </source>
</evidence>
<dbReference type="Proteomes" id="UP000780801">
    <property type="component" value="Unassembled WGS sequence"/>
</dbReference>
<feature type="region of interest" description="Disordered" evidence="3">
    <location>
        <begin position="1"/>
        <end position="24"/>
    </location>
</feature>
<dbReference type="EMBL" id="JAABOA010003150">
    <property type="protein sequence ID" value="KAF9578978.1"/>
    <property type="molecule type" value="Genomic_DNA"/>
</dbReference>
<feature type="transmembrane region" description="Helical" evidence="4">
    <location>
        <begin position="286"/>
        <end position="305"/>
    </location>
</feature>
<evidence type="ECO:0000259" key="5">
    <source>
        <dbReference type="PROSITE" id="PS50850"/>
    </source>
</evidence>
<dbReference type="PROSITE" id="PS50850">
    <property type="entry name" value="MFS"/>
    <property type="match status" value="1"/>
</dbReference>
<sequence length="611" mass="66348">MASSPSYNDIPSITTTAATPSTLVGDSEANTYFYTPRAATAPTTSAASPSAEAQALAKEREYFERHNRQQEQDDDEEKLQPNQRRAVDSVQVSHNELAAAPGLQLALSDPRLAITQMSGGRRSSIASIHSNMTSTSASLRRQQQRMYMDEKKNPDGIMAHESNDTANATVMSEGPMDGKVNLTGLDEKQMVGIEDMMDGEDDAPPMDTSWYGYVIVVCSFTIYFIVFGIEHTFGVYQEYYTSPSAEPWLRGIENQKVAMIGTLATTFTYLLGAFSGRFADRAGYRISAVMGAVIMGVGMIGASFAKNLATLYIFQGIILGIGSSLVYLPAVSCPAHWYERYRSIVIGIVVCGSGLGGLVLGPLTELLIRTVGVQWTLRIEGILCLVGIGGSGMLLKTRVKKTPGVSKRVPMDFTICKEVPFQTLAIANFLTSLGYMIPFFFLSAFAVFHKQTPQTGALMIGLLNGASLVGRLTLGFITDRVGRINMLFICALVSGLSILCIWSVASTVKVITVFAVIYGFTCGGYFSVIPSVIAEIYGLDRLTTVTGLLYGSIGVGYLIGSPVSAVLLDITKPETNYIYVVIFSGTTMTLSSLAIFYLKYWRSNGRWWIHG</sequence>
<dbReference type="InterPro" id="IPR036259">
    <property type="entry name" value="MFS_trans_sf"/>
</dbReference>
<feature type="transmembrane region" description="Helical" evidence="4">
    <location>
        <begin position="425"/>
        <end position="448"/>
    </location>
</feature>
<dbReference type="Pfam" id="PF07690">
    <property type="entry name" value="MFS_1"/>
    <property type="match status" value="2"/>
</dbReference>
<feature type="transmembrane region" description="Helical" evidence="4">
    <location>
        <begin position="577"/>
        <end position="598"/>
    </location>
</feature>
<dbReference type="Gene3D" id="1.20.1250.20">
    <property type="entry name" value="MFS general substrate transporter like domains"/>
    <property type="match status" value="2"/>
</dbReference>
<name>A0A9P6KBN7_9FUNG</name>
<dbReference type="PANTHER" id="PTHR11360">
    <property type="entry name" value="MONOCARBOXYLATE TRANSPORTER"/>
    <property type="match status" value="1"/>
</dbReference>
<accession>A0A9P6KBN7</accession>
<feature type="transmembrane region" description="Helical" evidence="4">
    <location>
        <begin position="210"/>
        <end position="229"/>
    </location>
</feature>
<feature type="transmembrane region" description="Helical" evidence="4">
    <location>
        <begin position="343"/>
        <end position="363"/>
    </location>
</feature>
<dbReference type="OrthoDB" id="6499973at2759"/>
<comment type="similarity">
    <text evidence="2">Belongs to the major facilitator superfamily. Monocarboxylate porter (TC 2.A.1.13) family.</text>
</comment>
<feature type="transmembrane region" description="Helical" evidence="4">
    <location>
        <begin position="257"/>
        <end position="274"/>
    </location>
</feature>
<feature type="transmembrane region" description="Helical" evidence="4">
    <location>
        <begin position="545"/>
        <end position="565"/>
    </location>
</feature>
<organism evidence="6 7">
    <name type="scientific">Lunasporangiospora selenospora</name>
    <dbReference type="NCBI Taxonomy" id="979761"/>
    <lineage>
        <taxon>Eukaryota</taxon>
        <taxon>Fungi</taxon>
        <taxon>Fungi incertae sedis</taxon>
        <taxon>Mucoromycota</taxon>
        <taxon>Mortierellomycotina</taxon>
        <taxon>Mortierellomycetes</taxon>
        <taxon>Mortierellales</taxon>
        <taxon>Mortierellaceae</taxon>
        <taxon>Lunasporangiospora</taxon>
    </lineage>
</organism>
<evidence type="ECO:0000313" key="7">
    <source>
        <dbReference type="Proteomes" id="UP000780801"/>
    </source>
</evidence>
<feature type="region of interest" description="Disordered" evidence="3">
    <location>
        <begin position="65"/>
        <end position="86"/>
    </location>
</feature>
<comment type="caution">
    <text evidence="6">The sequence shown here is derived from an EMBL/GenBank/DDBJ whole genome shotgun (WGS) entry which is preliminary data.</text>
</comment>
<dbReference type="GO" id="GO:0016020">
    <property type="term" value="C:membrane"/>
    <property type="evidence" value="ECO:0007669"/>
    <property type="project" value="UniProtKB-SubCell"/>
</dbReference>
<dbReference type="PANTHER" id="PTHR11360:SF284">
    <property type="entry name" value="EG:103B4.3 PROTEIN-RELATED"/>
    <property type="match status" value="1"/>
</dbReference>
<feature type="compositionally biased region" description="Low complexity" evidence="3">
    <location>
        <begin position="10"/>
        <end position="22"/>
    </location>
</feature>
<dbReference type="InterPro" id="IPR011701">
    <property type="entry name" value="MFS"/>
</dbReference>
<proteinExistence type="inferred from homology"/>
<keyword evidence="4" id="KW-0472">Membrane</keyword>
<evidence type="ECO:0000256" key="4">
    <source>
        <dbReference type="SAM" id="Phobius"/>
    </source>
</evidence>
<evidence type="ECO:0000256" key="1">
    <source>
        <dbReference type="ARBA" id="ARBA00004141"/>
    </source>
</evidence>
<dbReference type="GO" id="GO:0022857">
    <property type="term" value="F:transmembrane transporter activity"/>
    <property type="evidence" value="ECO:0007669"/>
    <property type="project" value="InterPro"/>
</dbReference>
<protein>
    <recommendedName>
        <fullName evidence="5">Major facilitator superfamily (MFS) profile domain-containing protein</fullName>
    </recommendedName>
</protein>
<feature type="transmembrane region" description="Helical" evidence="4">
    <location>
        <begin position="311"/>
        <end position="331"/>
    </location>
</feature>
<feature type="transmembrane region" description="Helical" evidence="4">
    <location>
        <begin position="375"/>
        <end position="395"/>
    </location>
</feature>
<dbReference type="CDD" id="cd17352">
    <property type="entry name" value="MFS_MCT_SLC16"/>
    <property type="match status" value="1"/>
</dbReference>
<dbReference type="SUPFAM" id="SSF103473">
    <property type="entry name" value="MFS general substrate transporter"/>
    <property type="match status" value="1"/>
</dbReference>
<keyword evidence="4" id="KW-1133">Transmembrane helix</keyword>
<feature type="transmembrane region" description="Helical" evidence="4">
    <location>
        <begin position="454"/>
        <end position="474"/>
    </location>
</feature>
<dbReference type="InterPro" id="IPR020846">
    <property type="entry name" value="MFS_dom"/>
</dbReference>
<reference evidence="6" key="1">
    <citation type="journal article" date="2020" name="Fungal Divers.">
        <title>Resolving the Mortierellaceae phylogeny through synthesis of multi-gene phylogenetics and phylogenomics.</title>
        <authorList>
            <person name="Vandepol N."/>
            <person name="Liber J."/>
            <person name="Desiro A."/>
            <person name="Na H."/>
            <person name="Kennedy M."/>
            <person name="Barry K."/>
            <person name="Grigoriev I.V."/>
            <person name="Miller A.N."/>
            <person name="O'Donnell K."/>
            <person name="Stajich J.E."/>
            <person name="Bonito G."/>
        </authorList>
    </citation>
    <scope>NUCLEOTIDE SEQUENCE</scope>
    <source>
        <strain evidence="6">KOD1015</strain>
    </source>
</reference>
<feature type="transmembrane region" description="Helical" evidence="4">
    <location>
        <begin position="511"/>
        <end position="533"/>
    </location>
</feature>
<keyword evidence="4" id="KW-0812">Transmembrane</keyword>
<feature type="domain" description="Major facilitator superfamily (MFS) profile" evidence="5">
    <location>
        <begin position="205"/>
        <end position="603"/>
    </location>
</feature>
<evidence type="ECO:0000313" key="6">
    <source>
        <dbReference type="EMBL" id="KAF9578978.1"/>
    </source>
</evidence>